<dbReference type="AlphaFoldDB" id="S2JHX8"/>
<proteinExistence type="predicted"/>
<dbReference type="EMBL" id="KE124130">
    <property type="protein sequence ID" value="EPB82123.1"/>
    <property type="molecule type" value="Genomic_DNA"/>
</dbReference>
<organism evidence="1 2">
    <name type="scientific">Mucor circinelloides f. circinelloides (strain 1006PhL)</name>
    <name type="common">Mucormycosis agent</name>
    <name type="synonym">Calyptromyces circinelloides</name>
    <dbReference type="NCBI Taxonomy" id="1220926"/>
    <lineage>
        <taxon>Eukaryota</taxon>
        <taxon>Fungi</taxon>
        <taxon>Fungi incertae sedis</taxon>
        <taxon>Mucoromycota</taxon>
        <taxon>Mucoromycotina</taxon>
        <taxon>Mucoromycetes</taxon>
        <taxon>Mucorales</taxon>
        <taxon>Mucorineae</taxon>
        <taxon>Mucoraceae</taxon>
        <taxon>Mucor</taxon>
    </lineage>
</organism>
<evidence type="ECO:0000313" key="1">
    <source>
        <dbReference type="EMBL" id="EPB82123.1"/>
    </source>
</evidence>
<accession>S2JHX8</accession>
<reference evidence="2" key="1">
    <citation type="submission" date="2013-05" db="EMBL/GenBank/DDBJ databases">
        <title>The Genome sequence of Mucor circinelloides f. circinelloides 1006PhL.</title>
        <authorList>
            <consortium name="The Broad Institute Genomics Platform"/>
            <person name="Cuomo C."/>
            <person name="Earl A."/>
            <person name="Findley K."/>
            <person name="Lee S.C."/>
            <person name="Walker B."/>
            <person name="Young S."/>
            <person name="Zeng Q."/>
            <person name="Gargeya S."/>
            <person name="Fitzgerald M."/>
            <person name="Haas B."/>
            <person name="Abouelleil A."/>
            <person name="Allen A.W."/>
            <person name="Alvarado L."/>
            <person name="Arachchi H.M."/>
            <person name="Berlin A.M."/>
            <person name="Chapman S.B."/>
            <person name="Gainer-Dewar J."/>
            <person name="Goldberg J."/>
            <person name="Griggs A."/>
            <person name="Gujja S."/>
            <person name="Hansen M."/>
            <person name="Howarth C."/>
            <person name="Imamovic A."/>
            <person name="Ireland A."/>
            <person name="Larimer J."/>
            <person name="McCowan C."/>
            <person name="Murphy C."/>
            <person name="Pearson M."/>
            <person name="Poon T.W."/>
            <person name="Priest M."/>
            <person name="Roberts A."/>
            <person name="Saif S."/>
            <person name="Shea T."/>
            <person name="Sisk P."/>
            <person name="Sykes S."/>
            <person name="Wortman J."/>
            <person name="Nusbaum C."/>
            <person name="Birren B."/>
        </authorList>
    </citation>
    <scope>NUCLEOTIDE SEQUENCE [LARGE SCALE GENOMIC DNA]</scope>
    <source>
        <strain evidence="2">1006PhL</strain>
    </source>
</reference>
<evidence type="ECO:0000313" key="2">
    <source>
        <dbReference type="Proteomes" id="UP000014254"/>
    </source>
</evidence>
<protein>
    <submittedName>
        <fullName evidence="1">Uncharacterized protein</fullName>
    </submittedName>
</protein>
<sequence>MLPDGQEQVLHVKEVSTTLKERKHWYVVNHRAGAKINLRCNAKDGEVVKYLDGSVNQHCCHFHHILPRQADLKMQELSLE</sequence>
<dbReference type="Proteomes" id="UP000014254">
    <property type="component" value="Unassembled WGS sequence"/>
</dbReference>
<dbReference type="VEuPathDB" id="FungiDB:HMPREF1544_11160"/>
<dbReference type="STRING" id="1220926.S2JHX8"/>
<keyword evidence="2" id="KW-1185">Reference proteome</keyword>
<dbReference type="InParanoid" id="S2JHX8"/>
<name>S2JHX8_MUCC1</name>
<gene>
    <name evidence="1" type="ORF">HMPREF1544_11160</name>
</gene>